<proteinExistence type="predicted"/>
<dbReference type="RefSeq" id="WP_013566294.1">
    <property type="nucleotide sequence ID" value="NC_014962.1"/>
</dbReference>
<keyword evidence="2" id="KW-1185">Reference proteome</keyword>
<dbReference type="STRING" id="575540.Isop_3449"/>
<name>E8QWW7_ISOPI</name>
<reference evidence="1 2" key="2">
    <citation type="journal article" date="2011" name="Stand. Genomic Sci.">
        <title>Complete genome sequence of Isosphaera pallida type strain (IS1B).</title>
        <authorList>
            <consortium name="US DOE Joint Genome Institute (JGI-PGF)"/>
            <person name="Goker M."/>
            <person name="Cleland D."/>
            <person name="Saunders E."/>
            <person name="Lapidus A."/>
            <person name="Nolan M."/>
            <person name="Lucas S."/>
            <person name="Hammon N."/>
            <person name="Deshpande S."/>
            <person name="Cheng J.F."/>
            <person name="Tapia R."/>
            <person name="Han C."/>
            <person name="Goodwin L."/>
            <person name="Pitluck S."/>
            <person name="Liolios K."/>
            <person name="Pagani I."/>
            <person name="Ivanova N."/>
            <person name="Mavromatis K."/>
            <person name="Pati A."/>
            <person name="Chen A."/>
            <person name="Palaniappan K."/>
            <person name="Land M."/>
            <person name="Hauser L."/>
            <person name="Chang Y.J."/>
            <person name="Jeffries C.D."/>
            <person name="Detter J.C."/>
            <person name="Beck B."/>
            <person name="Woyke T."/>
            <person name="Bristow J."/>
            <person name="Eisen J.A."/>
            <person name="Markowitz V."/>
            <person name="Hugenholtz P."/>
            <person name="Kyrpides N.C."/>
            <person name="Klenk H.P."/>
        </authorList>
    </citation>
    <scope>NUCLEOTIDE SEQUENCE [LARGE SCALE GENOMIC DNA]</scope>
    <source>
        <strain evidence="2">ATCC 43644 / DSM 9630 / IS1B</strain>
    </source>
</reference>
<accession>E8QWW7</accession>
<sequence>MNAPLDKWRTPVARLMMAATLAAGLMVGSGCGGSRNLRIAGQSPELFDSPLIQNEGITIGEARRVSFVDRHPLLYKPVEWYNRAPNNPIVGVLSATVVGIPAGVLGEARQIIVGCPVRP</sequence>
<dbReference type="PROSITE" id="PS51257">
    <property type="entry name" value="PROKAR_LIPOPROTEIN"/>
    <property type="match status" value="1"/>
</dbReference>
<dbReference type="HOGENOM" id="CLU_2182187_0_0_0"/>
<dbReference type="InParanoid" id="E8QWW7"/>
<dbReference type="EMBL" id="CP002353">
    <property type="protein sequence ID" value="ADV64006.1"/>
    <property type="molecule type" value="Genomic_DNA"/>
</dbReference>
<evidence type="ECO:0000313" key="2">
    <source>
        <dbReference type="Proteomes" id="UP000008631"/>
    </source>
</evidence>
<reference key="1">
    <citation type="submission" date="2010-11" db="EMBL/GenBank/DDBJ databases">
        <title>The complete sequence of chromosome of Isophaera pallida ATCC 43644.</title>
        <authorList>
            <consortium name="US DOE Joint Genome Institute (JGI-PGF)"/>
            <person name="Lucas S."/>
            <person name="Copeland A."/>
            <person name="Lapidus A."/>
            <person name="Bruce D."/>
            <person name="Goodwin L."/>
            <person name="Pitluck S."/>
            <person name="Kyrpides N."/>
            <person name="Mavromatis K."/>
            <person name="Pagani I."/>
            <person name="Ivanova N."/>
            <person name="Saunders E."/>
            <person name="Brettin T."/>
            <person name="Detter J.C."/>
            <person name="Han C."/>
            <person name="Tapia R."/>
            <person name="Land M."/>
            <person name="Hauser L."/>
            <person name="Markowitz V."/>
            <person name="Cheng J.-F."/>
            <person name="Hugenholtz P."/>
            <person name="Woyke T."/>
            <person name="Wu D."/>
            <person name="Eisen J.A."/>
        </authorList>
    </citation>
    <scope>NUCLEOTIDE SEQUENCE</scope>
    <source>
        <strain>ATCC 43644</strain>
    </source>
</reference>
<dbReference type="eggNOG" id="ENOG502ZPKR">
    <property type="taxonomic scope" value="Bacteria"/>
</dbReference>
<dbReference type="KEGG" id="ipa:Isop_3449"/>
<gene>
    <name evidence="1" type="ordered locus">Isop_3449</name>
</gene>
<dbReference type="AlphaFoldDB" id="E8QWW7"/>
<protein>
    <submittedName>
        <fullName evidence="1">UDP-3-O-(3-hydroxymyristoyl) glucosamine N-acyltransferase</fullName>
    </submittedName>
</protein>
<dbReference type="Proteomes" id="UP000008631">
    <property type="component" value="Chromosome"/>
</dbReference>
<evidence type="ECO:0000313" key="1">
    <source>
        <dbReference type="EMBL" id="ADV64006.1"/>
    </source>
</evidence>
<organism evidence="1 2">
    <name type="scientific">Isosphaera pallida (strain ATCC 43644 / DSM 9630 / IS1B)</name>
    <dbReference type="NCBI Taxonomy" id="575540"/>
    <lineage>
        <taxon>Bacteria</taxon>
        <taxon>Pseudomonadati</taxon>
        <taxon>Planctomycetota</taxon>
        <taxon>Planctomycetia</taxon>
        <taxon>Isosphaerales</taxon>
        <taxon>Isosphaeraceae</taxon>
        <taxon>Isosphaera</taxon>
    </lineage>
</organism>